<dbReference type="Pfam" id="PF04965">
    <property type="entry name" value="GPW_gp25"/>
    <property type="match status" value="1"/>
</dbReference>
<sequence>MIDNREYLVTLNPKEIDFLPGNVIVEVLQNVYTILATAKYSVPLFREFGTSASYLDEPHAVARMRHTKEIIEIVEQYEPRVIVTEVKYYSDEKDGKIYPAVKVQLRGE</sequence>
<dbReference type="PATRIC" id="fig|1461583.4.peg.2544"/>
<feature type="domain" description="IraD/Gp25-like" evidence="1">
    <location>
        <begin position="26"/>
        <end position="106"/>
    </location>
</feature>
<dbReference type="EMBL" id="LN483079">
    <property type="protein sequence ID" value="CEA05791.1"/>
    <property type="molecule type" value="Genomic_DNA"/>
</dbReference>
<accession>A0A078MM28</accession>
<dbReference type="HOGENOM" id="CLU_170883_2_0_9"/>
<name>A0A078MM28_9BACL</name>
<reference evidence="2" key="1">
    <citation type="submission" date="2014-07" db="EMBL/GenBank/DDBJ databases">
        <authorList>
            <person name="Urmite Genomes Urmite Genomes"/>
        </authorList>
    </citation>
    <scope>NUCLEOTIDE SEQUENCE</scope>
    <source>
        <strain evidence="2">13S34_air</strain>
    </source>
</reference>
<dbReference type="InterPro" id="IPR007048">
    <property type="entry name" value="IraD/Gp25-like"/>
</dbReference>
<dbReference type="Gene3D" id="3.10.450.40">
    <property type="match status" value="1"/>
</dbReference>
<gene>
    <name evidence="2" type="ORF">BN1050_02652</name>
</gene>
<evidence type="ECO:0000313" key="2">
    <source>
        <dbReference type="EMBL" id="CEA05791.1"/>
    </source>
</evidence>
<dbReference type="SUPFAM" id="SSF160719">
    <property type="entry name" value="gpW/gp25-like"/>
    <property type="match status" value="1"/>
</dbReference>
<dbReference type="AlphaFoldDB" id="A0A078MM28"/>
<proteinExistence type="predicted"/>
<evidence type="ECO:0000259" key="1">
    <source>
        <dbReference type="Pfam" id="PF04965"/>
    </source>
</evidence>
<protein>
    <recommendedName>
        <fullName evidence="1">IraD/Gp25-like domain-containing protein</fullName>
    </recommendedName>
</protein>
<organism evidence="2">
    <name type="scientific">Metalysinibacillus saudimassiliensis</name>
    <dbReference type="NCBI Taxonomy" id="1461583"/>
    <lineage>
        <taxon>Bacteria</taxon>
        <taxon>Bacillati</taxon>
        <taxon>Bacillota</taxon>
        <taxon>Bacilli</taxon>
        <taxon>Bacillales</taxon>
        <taxon>Caryophanaceae</taxon>
        <taxon>Metalysinibacillus</taxon>
    </lineage>
</organism>